<keyword evidence="12" id="KW-0732">Signal</keyword>
<evidence type="ECO:0000313" key="15">
    <source>
        <dbReference type="EMBL" id="MEO3713197.1"/>
    </source>
</evidence>
<dbReference type="InterPro" id="IPR037066">
    <property type="entry name" value="Plug_dom_sf"/>
</dbReference>
<evidence type="ECO:0000259" key="14">
    <source>
        <dbReference type="Pfam" id="PF07715"/>
    </source>
</evidence>
<evidence type="ECO:0000256" key="2">
    <source>
        <dbReference type="ARBA" id="ARBA00009810"/>
    </source>
</evidence>
<dbReference type="PANTHER" id="PTHR47234">
    <property type="match status" value="1"/>
</dbReference>
<evidence type="ECO:0000256" key="8">
    <source>
        <dbReference type="ARBA" id="ARBA00023170"/>
    </source>
</evidence>
<evidence type="ECO:0000256" key="11">
    <source>
        <dbReference type="RuleBase" id="RU003357"/>
    </source>
</evidence>
<evidence type="ECO:0000256" key="7">
    <source>
        <dbReference type="ARBA" id="ARBA00023136"/>
    </source>
</evidence>
<evidence type="ECO:0000256" key="12">
    <source>
        <dbReference type="SAM" id="SignalP"/>
    </source>
</evidence>
<comment type="caution">
    <text evidence="15">The sequence shown here is derived from an EMBL/GenBank/DDBJ whole genome shotgun (WGS) entry which is preliminary data.</text>
</comment>
<feature type="domain" description="TonB-dependent receptor plug" evidence="14">
    <location>
        <begin position="52"/>
        <end position="165"/>
    </location>
</feature>
<organism evidence="15 16">
    <name type="scientific">Roseateles flavus</name>
    <dbReference type="NCBI Taxonomy" id="3149041"/>
    <lineage>
        <taxon>Bacteria</taxon>
        <taxon>Pseudomonadati</taxon>
        <taxon>Pseudomonadota</taxon>
        <taxon>Betaproteobacteria</taxon>
        <taxon>Burkholderiales</taxon>
        <taxon>Sphaerotilaceae</taxon>
        <taxon>Roseateles</taxon>
    </lineage>
</organism>
<evidence type="ECO:0000313" key="16">
    <source>
        <dbReference type="Proteomes" id="UP001462640"/>
    </source>
</evidence>
<dbReference type="InterPro" id="IPR012910">
    <property type="entry name" value="Plug_dom"/>
</dbReference>
<dbReference type="SUPFAM" id="SSF56935">
    <property type="entry name" value="Porins"/>
    <property type="match status" value="1"/>
</dbReference>
<dbReference type="RefSeq" id="WP_347609419.1">
    <property type="nucleotide sequence ID" value="NZ_JBDPZC010000004.1"/>
</dbReference>
<dbReference type="InterPro" id="IPR036942">
    <property type="entry name" value="Beta-barrel_TonB_sf"/>
</dbReference>
<keyword evidence="5 10" id="KW-0812">Transmembrane</keyword>
<evidence type="ECO:0000256" key="5">
    <source>
        <dbReference type="ARBA" id="ARBA00022692"/>
    </source>
</evidence>
<evidence type="ECO:0000256" key="3">
    <source>
        <dbReference type="ARBA" id="ARBA00022448"/>
    </source>
</evidence>
<protein>
    <submittedName>
        <fullName evidence="15">TonB-dependent receptor</fullName>
    </submittedName>
</protein>
<evidence type="ECO:0000259" key="13">
    <source>
        <dbReference type="Pfam" id="PF00593"/>
    </source>
</evidence>
<keyword evidence="9 10" id="KW-0998">Cell outer membrane</keyword>
<dbReference type="CDD" id="cd01347">
    <property type="entry name" value="ligand_gated_channel"/>
    <property type="match status" value="1"/>
</dbReference>
<feature type="chain" id="PRO_5045923957" evidence="12">
    <location>
        <begin position="26"/>
        <end position="906"/>
    </location>
</feature>
<dbReference type="Pfam" id="PF07715">
    <property type="entry name" value="Plug"/>
    <property type="match status" value="1"/>
</dbReference>
<dbReference type="Proteomes" id="UP001462640">
    <property type="component" value="Unassembled WGS sequence"/>
</dbReference>
<dbReference type="Gene3D" id="2.170.130.10">
    <property type="entry name" value="TonB-dependent receptor, plug domain"/>
    <property type="match status" value="1"/>
</dbReference>
<dbReference type="InterPro" id="IPR000531">
    <property type="entry name" value="Beta-barrel_TonB"/>
</dbReference>
<evidence type="ECO:0000256" key="4">
    <source>
        <dbReference type="ARBA" id="ARBA00022452"/>
    </source>
</evidence>
<keyword evidence="4 10" id="KW-1134">Transmembrane beta strand</keyword>
<dbReference type="PANTHER" id="PTHR47234:SF2">
    <property type="entry name" value="TONB-DEPENDENT RECEPTOR"/>
    <property type="match status" value="1"/>
</dbReference>
<sequence length="906" mass="98238">MPPIRPIVRAAAVACAATAALPLLAQEAPPEASQKLERVEVTGSRIKRLEAETASAIQTLTRDDIAKSGALTVSDVLRNVAAGNMGGISSDGPIDTTFGAAGISLRGLGVGSTLVLINGRRVAPFGFGTASFVDTNSIPVDAIERIDVLLDGASAIYGADAIGGVVNIILRKNFEGLTGSVDAGVSSHGDGGSRSFAFTYGRGQLSQDGYNVFATLSHRQQDPVRATDRERTRDGDFTRFDLYDARSPYYRNVYRLTPTSGPYNSNANFIAPLTGLDTPCTPAVSSKPSLNGRCLNDNTEAVNLVAGWRSDSLYGAGVLALPKGFELFGDLSLTRSRYHTRSFSYGSNAYGYYTYDLVDKLGEYGNAPGAQVNYLILPAGHPQNPLSTGDVGVHYLFNDVPSTMASDTLNQRYTAGIRGEYAGWDVEAALMLSRARTNTTLVGFLQDAVLTNEVLDAKGKVRNSFILGNAAANDPALMARLYPQMVNKGTSSTDTLDLRASRELWALPGGKLGVSVGAEYRREKVDAVPDALLSSGAISLYNSQGATGSRRVSAVYAEAVAPLLKTLELSLATRMDDNSDFGRSSTPKLGLKWQVLPQLLLRGTYAEGFRAPTLPEQHMGTQTYYIKVRDPKRCPSYDAENPDCVRYVVGVYGTSGDLRAETSKSHSLGLVLQPTRNSSLAIDAFDIRRKGEVTSMSTDYLLEHEAEFADKVVRGAASGQIDKIFLTATNLAETRVRGLDVEGRIQWDLPADSGRITFSGTYNRLSSYEQAQAPGAELRDNAGFYLMPKERMRFGLGWSRGPWQLNLNWNYTGAYAQVADATVNCSYASQGTPRPDYCRISAWTTADAYVSYRGFKDLELSLSVRNLEDRAAPFDADRIAYLQGFNPAYHNQLGRFFQLAAKYRFW</sequence>
<evidence type="ECO:0000256" key="6">
    <source>
        <dbReference type="ARBA" id="ARBA00023077"/>
    </source>
</evidence>
<name>A0ABV0GDR6_9BURK</name>
<evidence type="ECO:0000256" key="9">
    <source>
        <dbReference type="ARBA" id="ARBA00023237"/>
    </source>
</evidence>
<evidence type="ECO:0000256" key="1">
    <source>
        <dbReference type="ARBA" id="ARBA00004571"/>
    </source>
</evidence>
<keyword evidence="8 15" id="KW-0675">Receptor</keyword>
<dbReference type="Gene3D" id="2.40.170.20">
    <property type="entry name" value="TonB-dependent receptor, beta-barrel domain"/>
    <property type="match status" value="1"/>
</dbReference>
<reference evidence="15 16" key="1">
    <citation type="submission" date="2024-05" db="EMBL/GenBank/DDBJ databases">
        <title>Roseateles sp. 2.12 16S ribosomal RNA gene Genome sequencing and assembly.</title>
        <authorList>
            <person name="Woo H."/>
        </authorList>
    </citation>
    <scope>NUCLEOTIDE SEQUENCE [LARGE SCALE GENOMIC DNA]</scope>
    <source>
        <strain evidence="15 16">2.12</strain>
    </source>
</reference>
<keyword evidence="16" id="KW-1185">Reference proteome</keyword>
<dbReference type="Pfam" id="PF00593">
    <property type="entry name" value="TonB_dep_Rec_b-barrel"/>
    <property type="match status" value="1"/>
</dbReference>
<gene>
    <name evidence="15" type="ORF">ABDJ40_10535</name>
</gene>
<dbReference type="InterPro" id="IPR039426">
    <property type="entry name" value="TonB-dep_rcpt-like"/>
</dbReference>
<comment type="similarity">
    <text evidence="2 10 11">Belongs to the TonB-dependent receptor family.</text>
</comment>
<evidence type="ECO:0000256" key="10">
    <source>
        <dbReference type="PROSITE-ProRule" id="PRU01360"/>
    </source>
</evidence>
<dbReference type="PROSITE" id="PS52016">
    <property type="entry name" value="TONB_DEPENDENT_REC_3"/>
    <property type="match status" value="1"/>
</dbReference>
<feature type="signal peptide" evidence="12">
    <location>
        <begin position="1"/>
        <end position="25"/>
    </location>
</feature>
<accession>A0ABV0GDR6</accession>
<feature type="domain" description="TonB-dependent receptor-like beta-barrel" evidence="13">
    <location>
        <begin position="344"/>
        <end position="867"/>
    </location>
</feature>
<keyword evidence="6 11" id="KW-0798">TonB box</keyword>
<proteinExistence type="inferred from homology"/>
<keyword evidence="3 10" id="KW-0813">Transport</keyword>
<dbReference type="EMBL" id="JBDPZC010000004">
    <property type="protein sequence ID" value="MEO3713197.1"/>
    <property type="molecule type" value="Genomic_DNA"/>
</dbReference>
<keyword evidence="7 10" id="KW-0472">Membrane</keyword>
<comment type="subcellular location">
    <subcellularLocation>
        <location evidence="1 10">Cell outer membrane</location>
        <topology evidence="1 10">Multi-pass membrane protein</topology>
    </subcellularLocation>
</comment>